<dbReference type="Proteomes" id="UP001501666">
    <property type="component" value="Unassembled WGS sequence"/>
</dbReference>
<comment type="caution">
    <text evidence="2">The sequence shown here is derived from an EMBL/GenBank/DDBJ whole genome shotgun (WGS) entry which is preliminary data.</text>
</comment>
<keyword evidence="3" id="KW-1185">Reference proteome</keyword>
<gene>
    <name evidence="2" type="ORF">GCM10010412_049320</name>
</gene>
<proteinExistence type="predicted"/>
<accession>A0ABN3S7Z0</accession>
<evidence type="ECO:0000313" key="2">
    <source>
        <dbReference type="EMBL" id="GAA2670357.1"/>
    </source>
</evidence>
<dbReference type="SUPFAM" id="SSF53720">
    <property type="entry name" value="ALDH-like"/>
    <property type="match status" value="1"/>
</dbReference>
<keyword evidence="1" id="KW-0560">Oxidoreductase</keyword>
<name>A0ABN3S7Z0_9ACTN</name>
<protein>
    <submittedName>
        <fullName evidence="2">Uncharacterized protein</fullName>
    </submittedName>
</protein>
<evidence type="ECO:0000256" key="1">
    <source>
        <dbReference type="ARBA" id="ARBA00023002"/>
    </source>
</evidence>
<evidence type="ECO:0000313" key="3">
    <source>
        <dbReference type="Proteomes" id="UP001501666"/>
    </source>
</evidence>
<reference evidence="2 3" key="1">
    <citation type="journal article" date="2019" name="Int. J. Syst. Evol. Microbiol.">
        <title>The Global Catalogue of Microorganisms (GCM) 10K type strain sequencing project: providing services to taxonomists for standard genome sequencing and annotation.</title>
        <authorList>
            <consortium name="The Broad Institute Genomics Platform"/>
            <consortium name="The Broad Institute Genome Sequencing Center for Infectious Disease"/>
            <person name="Wu L."/>
            <person name="Ma J."/>
        </authorList>
    </citation>
    <scope>NUCLEOTIDE SEQUENCE [LARGE SCALE GENOMIC DNA]</scope>
    <source>
        <strain evidence="2 3">JCM 6835</strain>
    </source>
</reference>
<organism evidence="2 3">
    <name type="scientific">Nonomuraea recticatena</name>
    <dbReference type="NCBI Taxonomy" id="46178"/>
    <lineage>
        <taxon>Bacteria</taxon>
        <taxon>Bacillati</taxon>
        <taxon>Actinomycetota</taxon>
        <taxon>Actinomycetes</taxon>
        <taxon>Streptosporangiales</taxon>
        <taxon>Streptosporangiaceae</taxon>
        <taxon>Nonomuraea</taxon>
    </lineage>
</organism>
<sequence>MMELGGVVQGIASLERNLRRFMRPTGRHTAWHMRFGTNRIEYQPLGVVGVISPRRPETVSPLGGWPISLPSWATGDSWQRELMPAILLPPGS</sequence>
<dbReference type="InterPro" id="IPR016161">
    <property type="entry name" value="Ald_DH/histidinol_DH"/>
</dbReference>
<dbReference type="InterPro" id="IPR016162">
    <property type="entry name" value="Ald_DH_N"/>
</dbReference>
<dbReference type="RefSeq" id="WP_346149854.1">
    <property type="nucleotide sequence ID" value="NZ_BAAATE010000013.1"/>
</dbReference>
<dbReference type="Gene3D" id="3.40.605.10">
    <property type="entry name" value="Aldehyde Dehydrogenase, Chain A, domain 1"/>
    <property type="match status" value="1"/>
</dbReference>
<dbReference type="EMBL" id="BAAATE010000013">
    <property type="protein sequence ID" value="GAA2670357.1"/>
    <property type="molecule type" value="Genomic_DNA"/>
</dbReference>